<dbReference type="InterPro" id="IPR036388">
    <property type="entry name" value="WH-like_DNA-bd_sf"/>
</dbReference>
<dbReference type="CDD" id="cd20035">
    <property type="entry name" value="FH_FOXQ2-like"/>
    <property type="match status" value="1"/>
</dbReference>
<keyword evidence="2 3" id="KW-0539">Nucleus</keyword>
<evidence type="ECO:0000259" key="5">
    <source>
        <dbReference type="PROSITE" id="PS50039"/>
    </source>
</evidence>
<keyword evidence="7" id="KW-1185">Reference proteome</keyword>
<dbReference type="Proteomes" id="UP001162480">
    <property type="component" value="Chromosome 20"/>
</dbReference>
<dbReference type="InterPro" id="IPR030456">
    <property type="entry name" value="TF_fork_head_CS_2"/>
</dbReference>
<gene>
    <name evidence="6" type="ORF">OCTVUL_1B006491</name>
</gene>
<dbReference type="PROSITE" id="PS00658">
    <property type="entry name" value="FORK_HEAD_2"/>
    <property type="match status" value="1"/>
</dbReference>
<evidence type="ECO:0000313" key="7">
    <source>
        <dbReference type="Proteomes" id="UP001162480"/>
    </source>
</evidence>
<dbReference type="InterPro" id="IPR050211">
    <property type="entry name" value="FOX_domain-containing"/>
</dbReference>
<dbReference type="PANTHER" id="PTHR11829:SF142">
    <property type="entry name" value="FORK-HEAD DOMAIN-CONTAINING PROTEIN"/>
    <property type="match status" value="1"/>
</dbReference>
<dbReference type="GO" id="GO:0030154">
    <property type="term" value="P:cell differentiation"/>
    <property type="evidence" value="ECO:0007669"/>
    <property type="project" value="TreeGrafter"/>
</dbReference>
<evidence type="ECO:0000256" key="3">
    <source>
        <dbReference type="PROSITE-ProRule" id="PRU00089"/>
    </source>
</evidence>
<proteinExistence type="predicted"/>
<feature type="region of interest" description="Disordered" evidence="4">
    <location>
        <begin position="267"/>
        <end position="295"/>
    </location>
</feature>
<dbReference type="Pfam" id="PF00250">
    <property type="entry name" value="Forkhead"/>
    <property type="match status" value="1"/>
</dbReference>
<accession>A0AA36FFR1</accession>
<sequence>MESQTLHVPSGYNQHDIFRLTRRDVESPSPIYQHSQPLDVTIYCSRYAAGLQSGEDQLLRQEHTPTYVESVLSRHPQTPSETTIPFYRSSDLNCSYGSYESLSSVDEIVFPKNTEINFNPELCTFPKYDIQSDSQGMEDLLTSRDTHSTFIPNTVTCDENRFPPSFLYPTSSNLTTPSGNYPNKAVVFLTDQKQAFPYTPETRFKLTSHCSSPVFDPDSDCTAKSDELIPDLTQHNNTNITDGIEPPTSGSELDLFKDNAISTGNCAESLSKDTKQNANNSNGSGENEKQLTVKSASSENVKPALSYIALIATAILESTQQRLSLGSIYSWIETNYPFYRNRSQGWRNSVRHNLSLNDCFVKAGRCEDGKGNYWAIHPANVQDFMRGDFRQRRRSRRRGRKASCDINVYPMSTKYLTNHSSLTMSPFAPNLNPIYSPYTEAERQAYRLDEALLRQTINSPFVKWFHGSMPHASFSTGGTDYKTPSAHWQTYSDKASPSTHQLGHNFSR</sequence>
<dbReference type="SUPFAM" id="SSF46785">
    <property type="entry name" value="Winged helix' DNA-binding domain"/>
    <property type="match status" value="1"/>
</dbReference>
<dbReference type="GO" id="GO:0000981">
    <property type="term" value="F:DNA-binding transcription factor activity, RNA polymerase II-specific"/>
    <property type="evidence" value="ECO:0007669"/>
    <property type="project" value="TreeGrafter"/>
</dbReference>
<dbReference type="GO" id="GO:0005634">
    <property type="term" value="C:nucleus"/>
    <property type="evidence" value="ECO:0007669"/>
    <property type="project" value="UniProtKB-SubCell"/>
</dbReference>
<evidence type="ECO:0000256" key="2">
    <source>
        <dbReference type="ARBA" id="ARBA00023242"/>
    </source>
</evidence>
<feature type="region of interest" description="Disordered" evidence="4">
    <location>
        <begin position="489"/>
        <end position="508"/>
    </location>
</feature>
<dbReference type="InterPro" id="IPR036390">
    <property type="entry name" value="WH_DNA-bd_sf"/>
</dbReference>
<evidence type="ECO:0000256" key="1">
    <source>
        <dbReference type="ARBA" id="ARBA00023125"/>
    </source>
</evidence>
<dbReference type="SMART" id="SM00339">
    <property type="entry name" value="FH"/>
    <property type="match status" value="1"/>
</dbReference>
<keyword evidence="1 3" id="KW-0238">DNA-binding</keyword>
<dbReference type="PANTHER" id="PTHR11829">
    <property type="entry name" value="FORKHEAD BOX PROTEIN"/>
    <property type="match status" value="1"/>
</dbReference>
<dbReference type="Gene3D" id="1.10.10.10">
    <property type="entry name" value="Winged helix-like DNA-binding domain superfamily/Winged helix DNA-binding domain"/>
    <property type="match status" value="1"/>
</dbReference>
<feature type="DNA-binding region" description="Fork-head" evidence="3">
    <location>
        <begin position="302"/>
        <end position="394"/>
    </location>
</feature>
<dbReference type="PROSITE" id="PS50039">
    <property type="entry name" value="FORK_HEAD_3"/>
    <property type="match status" value="1"/>
</dbReference>
<protein>
    <submittedName>
        <fullName evidence="6">QUALITY PROTEIN: forkhead box D5-A-like</fullName>
    </submittedName>
</protein>
<dbReference type="AlphaFoldDB" id="A0AA36FFR1"/>
<dbReference type="PRINTS" id="PR00053">
    <property type="entry name" value="FORKHEAD"/>
</dbReference>
<organism evidence="6 7">
    <name type="scientific">Octopus vulgaris</name>
    <name type="common">Common octopus</name>
    <dbReference type="NCBI Taxonomy" id="6645"/>
    <lineage>
        <taxon>Eukaryota</taxon>
        <taxon>Metazoa</taxon>
        <taxon>Spiralia</taxon>
        <taxon>Lophotrochozoa</taxon>
        <taxon>Mollusca</taxon>
        <taxon>Cephalopoda</taxon>
        <taxon>Coleoidea</taxon>
        <taxon>Octopodiformes</taxon>
        <taxon>Octopoda</taxon>
        <taxon>Incirrata</taxon>
        <taxon>Octopodidae</taxon>
        <taxon>Octopus</taxon>
    </lineage>
</organism>
<dbReference type="EMBL" id="OX597833">
    <property type="protein sequence ID" value="CAI9737406.1"/>
    <property type="molecule type" value="Genomic_DNA"/>
</dbReference>
<evidence type="ECO:0000256" key="4">
    <source>
        <dbReference type="SAM" id="MobiDB-lite"/>
    </source>
</evidence>
<reference evidence="6" key="1">
    <citation type="submission" date="2023-08" db="EMBL/GenBank/DDBJ databases">
        <authorList>
            <person name="Alioto T."/>
            <person name="Alioto T."/>
            <person name="Gomez Garrido J."/>
        </authorList>
    </citation>
    <scope>NUCLEOTIDE SEQUENCE</scope>
</reference>
<evidence type="ECO:0000313" key="6">
    <source>
        <dbReference type="EMBL" id="CAI9737406.1"/>
    </source>
</evidence>
<feature type="domain" description="Fork-head" evidence="5">
    <location>
        <begin position="302"/>
        <end position="394"/>
    </location>
</feature>
<name>A0AA36FFR1_OCTVU</name>
<dbReference type="GO" id="GO:0000978">
    <property type="term" value="F:RNA polymerase II cis-regulatory region sequence-specific DNA binding"/>
    <property type="evidence" value="ECO:0007669"/>
    <property type="project" value="TreeGrafter"/>
</dbReference>
<comment type="subcellular location">
    <subcellularLocation>
        <location evidence="3">Nucleus</location>
    </subcellularLocation>
</comment>
<dbReference type="InterPro" id="IPR001766">
    <property type="entry name" value="Fork_head_dom"/>
</dbReference>
<dbReference type="GO" id="GO:0009653">
    <property type="term" value="P:anatomical structure morphogenesis"/>
    <property type="evidence" value="ECO:0007669"/>
    <property type="project" value="TreeGrafter"/>
</dbReference>
<dbReference type="InterPro" id="IPR047519">
    <property type="entry name" value="FH_FOXQ2-like"/>
</dbReference>
<dbReference type="FunFam" id="1.10.10.10:FF:000135">
    <property type="entry name" value="forkhead box protein G1"/>
    <property type="match status" value="1"/>
</dbReference>